<dbReference type="EMBL" id="CP076544">
    <property type="protein sequence ID" value="QWS34931.1"/>
    <property type="molecule type" value="Genomic_DNA"/>
</dbReference>
<keyword evidence="2" id="KW-1185">Reference proteome</keyword>
<reference evidence="1" key="1">
    <citation type="submission" date="2021-06" db="EMBL/GenBank/DDBJ databases">
        <authorList>
            <person name="Ellington A.J."/>
            <person name="Bryan N.C."/>
            <person name="Christner B.C."/>
            <person name="Reisch C.R."/>
        </authorList>
    </citation>
    <scope>NUCLEOTIDE SEQUENCE</scope>
    <source>
        <strain evidence="1">L6-1</strain>
    </source>
</reference>
<evidence type="ECO:0000313" key="1">
    <source>
        <dbReference type="EMBL" id="QWS34931.1"/>
    </source>
</evidence>
<dbReference type="Proteomes" id="UP000681794">
    <property type="component" value="Chromosome"/>
</dbReference>
<protein>
    <submittedName>
        <fullName evidence="1">C40 family peptidase</fullName>
    </submittedName>
</protein>
<evidence type="ECO:0000313" key="2">
    <source>
        <dbReference type="Proteomes" id="UP000681794"/>
    </source>
</evidence>
<accession>A0ACD1E7W3</accession>
<organism evidence="1 2">
    <name type="scientific">Curtobacterium aetherium</name>
    <dbReference type="NCBI Taxonomy" id="2841594"/>
    <lineage>
        <taxon>Bacteria</taxon>
        <taxon>Bacillati</taxon>
        <taxon>Actinomycetota</taxon>
        <taxon>Actinomycetes</taxon>
        <taxon>Micrococcales</taxon>
        <taxon>Microbacteriaceae</taxon>
        <taxon>Curtobacterium</taxon>
    </lineage>
</organism>
<proteinExistence type="predicted"/>
<name>A0ACD1E7W3_9MICO</name>
<gene>
    <name evidence="1" type="ORF">KM842_07370</name>
</gene>
<sequence length="306" mass="31588">MGRHALSAADDRRPTDTPVRRADTAPDAPLRPRVRRPAAAPLVARSTYVEHRKPARVIAMPQHRAALATAAGPVLPTAVRTGGAKDPRHVRRTATMQRAALLIAPALAVTSSLTLSIPAEAAPVDTATSATTTASAGGQAQTFTVARGVRVPVTDRGTTSIVSYPTLVVSGGATVGETQAALSEVLSAGGDRATIVQTALQYLGDPYVEGGASHTGIDCSGLTMVAYQAVGIQLDHYVPTQDAVATTIPESEAKAGDLVVYDNGDHVGLYLGYGLVLQAPHPGEPVDVIPMFPAAHHFARLLPAGS</sequence>